<evidence type="ECO:0000313" key="5">
    <source>
        <dbReference type="Proteomes" id="UP000237340"/>
    </source>
</evidence>
<accession>A0A2S3ZDZ2</accession>
<feature type="transmembrane region" description="Helical" evidence="1">
    <location>
        <begin position="36"/>
        <end position="55"/>
    </location>
</feature>
<organism evidence="3 4">
    <name type="scientific">Cryobacterium zongtaii</name>
    <dbReference type="NCBI Taxonomy" id="1259217"/>
    <lineage>
        <taxon>Bacteria</taxon>
        <taxon>Bacillati</taxon>
        <taxon>Actinomycetota</taxon>
        <taxon>Actinomycetes</taxon>
        <taxon>Micrococcales</taxon>
        <taxon>Microbacteriaceae</taxon>
        <taxon>Cryobacterium</taxon>
    </lineage>
</organism>
<comment type="caution">
    <text evidence="3">The sequence shown here is derived from an EMBL/GenBank/DDBJ whole genome shotgun (WGS) entry which is preliminary data.</text>
</comment>
<name>A0A2S3ZDZ2_9MICO</name>
<keyword evidence="1" id="KW-1133">Transmembrane helix</keyword>
<dbReference type="EMBL" id="PPXD01000024">
    <property type="protein sequence ID" value="POH62971.1"/>
    <property type="molecule type" value="Genomic_DNA"/>
</dbReference>
<accession>A0A2S3ZBG2</accession>
<feature type="transmembrane region" description="Helical" evidence="1">
    <location>
        <begin position="67"/>
        <end position="90"/>
    </location>
</feature>
<dbReference type="RefSeq" id="WP_103431146.1">
    <property type="nucleotide sequence ID" value="NZ_PPXD01000024.1"/>
</dbReference>
<reference evidence="4 5" key="1">
    <citation type="submission" date="2018-01" db="EMBL/GenBank/DDBJ databases">
        <title>Cryobacterium sp. nov., from glaciers in China.</title>
        <authorList>
            <person name="Liu Q."/>
            <person name="Xin Y.-H."/>
        </authorList>
    </citation>
    <scope>NUCLEOTIDE SEQUENCE [LARGE SCALE GENOMIC DNA]</scope>
    <source>
        <strain evidence="3 4">TMB1-8</strain>
        <strain evidence="2 5">TMN-42</strain>
    </source>
</reference>
<dbReference type="Proteomes" id="UP000237104">
    <property type="component" value="Unassembled WGS sequence"/>
</dbReference>
<sequence>MAVETLTNVVAAIPEPGDGTPPGAEKFEEVMGWVKWIALGVAIIGVMIIGAKLAIESRRGEGGAALGSLGTAMAGVIVISAAASLVGFFVS</sequence>
<keyword evidence="1" id="KW-0472">Membrane</keyword>
<dbReference type="AlphaFoldDB" id="A0A2S3ZDZ2"/>
<proteinExistence type="predicted"/>
<evidence type="ECO:0000313" key="4">
    <source>
        <dbReference type="Proteomes" id="UP000237104"/>
    </source>
</evidence>
<evidence type="ECO:0000313" key="2">
    <source>
        <dbReference type="EMBL" id="POH62971.1"/>
    </source>
</evidence>
<dbReference type="OrthoDB" id="4250843at2"/>
<evidence type="ECO:0000313" key="3">
    <source>
        <dbReference type="EMBL" id="POH64684.1"/>
    </source>
</evidence>
<keyword evidence="5" id="KW-1185">Reference proteome</keyword>
<protein>
    <submittedName>
        <fullName evidence="3">Uncharacterized protein</fullName>
    </submittedName>
</protein>
<keyword evidence="1" id="KW-0812">Transmembrane</keyword>
<gene>
    <name evidence="3" type="ORF">C3B59_09585</name>
    <name evidence="2" type="ORF">C3B61_14940</name>
</gene>
<evidence type="ECO:0000256" key="1">
    <source>
        <dbReference type="SAM" id="Phobius"/>
    </source>
</evidence>
<dbReference type="EMBL" id="PPXF01000045">
    <property type="protein sequence ID" value="POH64684.1"/>
    <property type="molecule type" value="Genomic_DNA"/>
</dbReference>
<dbReference type="Proteomes" id="UP000237340">
    <property type="component" value="Unassembled WGS sequence"/>
</dbReference>